<accession>A0A834M1K8</accession>
<gene>
    <name evidence="2" type="ORF">GWI33_001770</name>
</gene>
<feature type="non-terminal residue" evidence="2">
    <location>
        <position position="20"/>
    </location>
</feature>
<evidence type="ECO:0000313" key="2">
    <source>
        <dbReference type="EMBL" id="KAF7263595.1"/>
    </source>
</evidence>
<dbReference type="AlphaFoldDB" id="A0A834M1K8"/>
<evidence type="ECO:0000313" key="3">
    <source>
        <dbReference type="Proteomes" id="UP000625711"/>
    </source>
</evidence>
<feature type="region of interest" description="Disordered" evidence="1">
    <location>
        <begin position="1"/>
        <end position="20"/>
    </location>
</feature>
<protein>
    <submittedName>
        <fullName evidence="2">Uncharacterized protein</fullName>
    </submittedName>
</protein>
<name>A0A834M1K8_RHYFE</name>
<comment type="caution">
    <text evidence="2">The sequence shown here is derived from an EMBL/GenBank/DDBJ whole genome shotgun (WGS) entry which is preliminary data.</text>
</comment>
<evidence type="ECO:0000256" key="1">
    <source>
        <dbReference type="SAM" id="MobiDB-lite"/>
    </source>
</evidence>
<keyword evidence="3" id="KW-1185">Reference proteome</keyword>
<sequence length="20" mass="2089">MFRFVRCSTGGRGGGEGEEG</sequence>
<proteinExistence type="predicted"/>
<dbReference type="Proteomes" id="UP000625711">
    <property type="component" value="Unassembled WGS sequence"/>
</dbReference>
<dbReference type="EMBL" id="JAACXV010020576">
    <property type="protein sequence ID" value="KAF7263595.1"/>
    <property type="molecule type" value="Genomic_DNA"/>
</dbReference>
<reference evidence="2" key="1">
    <citation type="submission" date="2020-08" db="EMBL/GenBank/DDBJ databases">
        <title>Genome sequencing and assembly of the red palm weevil Rhynchophorus ferrugineus.</title>
        <authorList>
            <person name="Dias G.B."/>
            <person name="Bergman C.M."/>
            <person name="Manee M."/>
        </authorList>
    </citation>
    <scope>NUCLEOTIDE SEQUENCE</scope>
    <source>
        <strain evidence="2">AA-2017</strain>
        <tissue evidence="2">Whole larva</tissue>
    </source>
</reference>
<organism evidence="2 3">
    <name type="scientific">Rhynchophorus ferrugineus</name>
    <name type="common">Red palm weevil</name>
    <name type="synonym">Curculio ferrugineus</name>
    <dbReference type="NCBI Taxonomy" id="354439"/>
    <lineage>
        <taxon>Eukaryota</taxon>
        <taxon>Metazoa</taxon>
        <taxon>Ecdysozoa</taxon>
        <taxon>Arthropoda</taxon>
        <taxon>Hexapoda</taxon>
        <taxon>Insecta</taxon>
        <taxon>Pterygota</taxon>
        <taxon>Neoptera</taxon>
        <taxon>Endopterygota</taxon>
        <taxon>Coleoptera</taxon>
        <taxon>Polyphaga</taxon>
        <taxon>Cucujiformia</taxon>
        <taxon>Curculionidae</taxon>
        <taxon>Dryophthorinae</taxon>
        <taxon>Rhynchophorus</taxon>
    </lineage>
</organism>